<name>A0A369AWM2_9FIRM</name>
<dbReference type="InterPro" id="IPR005537">
    <property type="entry name" value="RAMP_III_fam"/>
</dbReference>
<dbReference type="InterPro" id="IPR052216">
    <property type="entry name" value="CRISPR_Csm3_endoribonuclease"/>
</dbReference>
<dbReference type="Pfam" id="PF03787">
    <property type="entry name" value="RAMPs"/>
    <property type="match status" value="1"/>
</dbReference>
<evidence type="ECO:0000259" key="2">
    <source>
        <dbReference type="Pfam" id="PF03787"/>
    </source>
</evidence>
<dbReference type="Proteomes" id="UP000253034">
    <property type="component" value="Unassembled WGS sequence"/>
</dbReference>
<dbReference type="CDD" id="cd09726">
    <property type="entry name" value="RAMP_I_III"/>
    <property type="match status" value="1"/>
</dbReference>
<gene>
    <name evidence="3" type="ORF">DFR58_11753</name>
</gene>
<dbReference type="AlphaFoldDB" id="A0A369AWM2"/>
<keyword evidence="1" id="KW-0051">Antiviral defense</keyword>
<dbReference type="OrthoDB" id="1063910at2"/>
<feature type="domain" description="CRISPR type III-associated protein" evidence="2">
    <location>
        <begin position="13"/>
        <end position="182"/>
    </location>
</feature>
<comment type="caution">
    <text evidence="3">The sequence shown here is derived from an EMBL/GenBank/DDBJ whole genome shotgun (WGS) entry which is preliminary data.</text>
</comment>
<sequence>MDNKYYRKYPVQITLKSPLNISMGGERGMSAVVKMDKTPFIPASTIKGKLKANFSRITGYPIHIGTDPEQMCPCPVCGIFGGGGYQPSRIFVQSFFPVAGNEKIHEAKLGARTGIAVDRYLKTANDGSLFRTEVVEAGAVFAGSIEVYFTESTIEYEDRLIMALEMVEALGGGKSRGLGAVKVEVGQLAEGRA</sequence>
<reference evidence="3 4" key="1">
    <citation type="submission" date="2018-07" db="EMBL/GenBank/DDBJ databases">
        <title>Genomic Encyclopedia of Type Strains, Phase IV (KMG-IV): sequencing the most valuable type-strain genomes for metagenomic binning, comparative biology and taxonomic classification.</title>
        <authorList>
            <person name="Goeker M."/>
        </authorList>
    </citation>
    <scope>NUCLEOTIDE SEQUENCE [LARGE SCALE GENOMIC DNA]</scope>
    <source>
        <strain evidence="3 4">DSM 27016</strain>
    </source>
</reference>
<dbReference type="PANTHER" id="PTHR35579:SF6">
    <property type="entry name" value="DUF324 DOMAIN-CONTAINING PROTEIN"/>
    <property type="match status" value="1"/>
</dbReference>
<accession>A0A369AWM2</accession>
<organism evidence="3 4">
    <name type="scientific">Anaerobacterium chartisolvens</name>
    <dbReference type="NCBI Taxonomy" id="1297424"/>
    <lineage>
        <taxon>Bacteria</taxon>
        <taxon>Bacillati</taxon>
        <taxon>Bacillota</taxon>
        <taxon>Clostridia</taxon>
        <taxon>Eubacteriales</taxon>
        <taxon>Oscillospiraceae</taxon>
        <taxon>Anaerobacterium</taxon>
    </lineage>
</organism>
<dbReference type="RefSeq" id="WP_114298570.1">
    <property type="nucleotide sequence ID" value="NZ_QPJT01000017.1"/>
</dbReference>
<dbReference type="PANTHER" id="PTHR35579">
    <property type="entry name" value="CRISPR SYSTEM CMS ENDORIBONUCLEASE CSM3"/>
    <property type="match status" value="1"/>
</dbReference>
<dbReference type="GO" id="GO:0051607">
    <property type="term" value="P:defense response to virus"/>
    <property type="evidence" value="ECO:0007669"/>
    <property type="project" value="UniProtKB-KW"/>
</dbReference>
<evidence type="ECO:0000313" key="3">
    <source>
        <dbReference type="EMBL" id="RCX13513.1"/>
    </source>
</evidence>
<evidence type="ECO:0000313" key="4">
    <source>
        <dbReference type="Proteomes" id="UP000253034"/>
    </source>
</evidence>
<evidence type="ECO:0000256" key="1">
    <source>
        <dbReference type="ARBA" id="ARBA00023118"/>
    </source>
</evidence>
<protein>
    <submittedName>
        <fullName evidence="3">CRISPR/Cas system CSM-associated protein Csm3 (Group 7 of RAMP superfamily)</fullName>
    </submittedName>
</protein>
<keyword evidence="4" id="KW-1185">Reference proteome</keyword>
<dbReference type="EMBL" id="QPJT01000017">
    <property type="protein sequence ID" value="RCX13513.1"/>
    <property type="molecule type" value="Genomic_DNA"/>
</dbReference>
<proteinExistence type="predicted"/>